<reference evidence="1" key="2">
    <citation type="journal article" date="2015" name="Fish Shellfish Immunol.">
        <title>Early steps in the European eel (Anguilla anguilla)-Vibrio vulnificus interaction in the gills: Role of the RtxA13 toxin.</title>
        <authorList>
            <person name="Callol A."/>
            <person name="Pajuelo D."/>
            <person name="Ebbesson L."/>
            <person name="Teles M."/>
            <person name="MacKenzie S."/>
            <person name="Amaro C."/>
        </authorList>
    </citation>
    <scope>NUCLEOTIDE SEQUENCE</scope>
</reference>
<accession>A0A0E9T9D0</accession>
<organism evidence="1">
    <name type="scientific">Anguilla anguilla</name>
    <name type="common">European freshwater eel</name>
    <name type="synonym">Muraena anguilla</name>
    <dbReference type="NCBI Taxonomy" id="7936"/>
    <lineage>
        <taxon>Eukaryota</taxon>
        <taxon>Metazoa</taxon>
        <taxon>Chordata</taxon>
        <taxon>Craniata</taxon>
        <taxon>Vertebrata</taxon>
        <taxon>Euteleostomi</taxon>
        <taxon>Actinopterygii</taxon>
        <taxon>Neopterygii</taxon>
        <taxon>Teleostei</taxon>
        <taxon>Anguilliformes</taxon>
        <taxon>Anguillidae</taxon>
        <taxon>Anguilla</taxon>
    </lineage>
</organism>
<name>A0A0E9T9D0_ANGAN</name>
<proteinExistence type="predicted"/>
<dbReference type="AlphaFoldDB" id="A0A0E9T9D0"/>
<protein>
    <submittedName>
        <fullName evidence="1">Uncharacterized protein</fullName>
    </submittedName>
</protein>
<dbReference type="EMBL" id="GBXM01059097">
    <property type="protein sequence ID" value="JAH49480.1"/>
    <property type="molecule type" value="Transcribed_RNA"/>
</dbReference>
<reference evidence="1" key="1">
    <citation type="submission" date="2014-11" db="EMBL/GenBank/DDBJ databases">
        <authorList>
            <person name="Amaro Gonzalez C."/>
        </authorList>
    </citation>
    <scope>NUCLEOTIDE SEQUENCE</scope>
</reference>
<sequence length="45" mass="5179">MISWSKRKCICHFPIFLSRVDGAWPTGVFFLLTAHSKGSFRYTSV</sequence>
<evidence type="ECO:0000313" key="1">
    <source>
        <dbReference type="EMBL" id="JAH49480.1"/>
    </source>
</evidence>